<reference evidence="4 5" key="1">
    <citation type="submission" date="2015-01" db="EMBL/GenBank/DDBJ databases">
        <title>The Genome Sequence of Exophiala spinifera CBS89968.</title>
        <authorList>
            <consortium name="The Broad Institute Genomics Platform"/>
            <person name="Cuomo C."/>
            <person name="de Hoog S."/>
            <person name="Gorbushina A."/>
            <person name="Stielow B."/>
            <person name="Teixiera M."/>
            <person name="Abouelleil A."/>
            <person name="Chapman S.B."/>
            <person name="Priest M."/>
            <person name="Young S.K."/>
            <person name="Wortman J."/>
            <person name="Nusbaum C."/>
            <person name="Birren B."/>
        </authorList>
    </citation>
    <scope>NUCLEOTIDE SEQUENCE [LARGE SCALE GENOMIC DNA]</scope>
    <source>
        <strain evidence="4 5">CBS 89968</strain>
    </source>
</reference>
<evidence type="ECO:0000313" key="5">
    <source>
        <dbReference type="Proteomes" id="UP000053328"/>
    </source>
</evidence>
<organism evidence="4 5">
    <name type="scientific">Exophiala spinifera</name>
    <dbReference type="NCBI Taxonomy" id="91928"/>
    <lineage>
        <taxon>Eukaryota</taxon>
        <taxon>Fungi</taxon>
        <taxon>Dikarya</taxon>
        <taxon>Ascomycota</taxon>
        <taxon>Pezizomycotina</taxon>
        <taxon>Eurotiomycetes</taxon>
        <taxon>Chaetothyriomycetidae</taxon>
        <taxon>Chaetothyriales</taxon>
        <taxon>Herpotrichiellaceae</taxon>
        <taxon>Exophiala</taxon>
    </lineage>
</organism>
<name>A0A0D1YJH0_9EURO</name>
<accession>A0A0D1YJH0</accession>
<keyword evidence="3" id="KW-0732">Signal</keyword>
<proteinExistence type="inferred from homology"/>
<dbReference type="PANTHER" id="PTHR43669">
    <property type="entry name" value="5-KETO-D-GLUCONATE 5-REDUCTASE"/>
    <property type="match status" value="1"/>
</dbReference>
<dbReference type="GO" id="GO:0016491">
    <property type="term" value="F:oxidoreductase activity"/>
    <property type="evidence" value="ECO:0007669"/>
    <property type="project" value="UniProtKB-KW"/>
</dbReference>
<evidence type="ECO:0000256" key="3">
    <source>
        <dbReference type="SAM" id="SignalP"/>
    </source>
</evidence>
<dbReference type="GeneID" id="27334986"/>
<evidence type="ECO:0008006" key="6">
    <source>
        <dbReference type="Google" id="ProtNLM"/>
    </source>
</evidence>
<feature type="signal peptide" evidence="3">
    <location>
        <begin position="1"/>
        <end position="21"/>
    </location>
</feature>
<evidence type="ECO:0000313" key="4">
    <source>
        <dbReference type="EMBL" id="KIW15116.1"/>
    </source>
</evidence>
<evidence type="ECO:0000256" key="2">
    <source>
        <dbReference type="ARBA" id="ARBA00023002"/>
    </source>
</evidence>
<keyword evidence="5" id="KW-1185">Reference proteome</keyword>
<protein>
    <recommendedName>
        <fullName evidence="6">NAD(P)-binding domain-containing protein</fullName>
    </recommendedName>
</protein>
<dbReference type="InterPro" id="IPR036291">
    <property type="entry name" value="NAD(P)-bd_dom_sf"/>
</dbReference>
<dbReference type="Proteomes" id="UP000053328">
    <property type="component" value="Unassembled WGS sequence"/>
</dbReference>
<comment type="similarity">
    <text evidence="1">Belongs to the short-chain dehydrogenases/reductases (SDR) family.</text>
</comment>
<dbReference type="AlphaFoldDB" id="A0A0D1YJH0"/>
<dbReference type="PANTHER" id="PTHR43669:SF4">
    <property type="entry name" value="SHORT-CHAIN DEHYDROGENASE"/>
    <property type="match status" value="1"/>
</dbReference>
<dbReference type="HOGENOM" id="CLU_103010_1_0_1"/>
<sequence length="213" mass="23052">MTTKPLLLFLGSGVRIGTLTAHHFSQNGYNVAIVSRNPSSIPEVFAAAKAEFGTNPSVVVYNAYSVTSPPEKDVLFSISVDKFTEALNANTISAFAAASEAVRGWDEMSETTSKKTFIFTGSILNVRHIPETFLATLGVGKSATAYWVGSAAASYSGKDYRFFYADERKPDGNPVGGEIDGNAHADFYWDLAAGRDNIPWHATFVKGRGYVKF</sequence>
<dbReference type="OrthoDB" id="5336600at2759"/>
<gene>
    <name evidence="4" type="ORF">PV08_07903</name>
</gene>
<feature type="chain" id="PRO_5002237017" description="NAD(P)-binding domain-containing protein" evidence="3">
    <location>
        <begin position="22"/>
        <end position="213"/>
    </location>
</feature>
<dbReference type="EMBL" id="KN847496">
    <property type="protein sequence ID" value="KIW15116.1"/>
    <property type="molecule type" value="Genomic_DNA"/>
</dbReference>
<dbReference type="STRING" id="91928.A0A0D1YJH0"/>
<dbReference type="Gene3D" id="3.40.50.720">
    <property type="entry name" value="NAD(P)-binding Rossmann-like Domain"/>
    <property type="match status" value="1"/>
</dbReference>
<keyword evidence="2" id="KW-0560">Oxidoreductase</keyword>
<dbReference type="SUPFAM" id="SSF51735">
    <property type="entry name" value="NAD(P)-binding Rossmann-fold domains"/>
    <property type="match status" value="1"/>
</dbReference>
<dbReference type="VEuPathDB" id="FungiDB:PV08_07903"/>
<dbReference type="RefSeq" id="XP_016235332.1">
    <property type="nucleotide sequence ID" value="XM_016382230.1"/>
</dbReference>
<evidence type="ECO:0000256" key="1">
    <source>
        <dbReference type="ARBA" id="ARBA00006484"/>
    </source>
</evidence>